<proteinExistence type="predicted"/>
<dbReference type="RefSeq" id="WP_182952820.1">
    <property type="nucleotide sequence ID" value="NZ_WNXC01000001.1"/>
</dbReference>
<organism evidence="1 2">
    <name type="scientific">Pedobacter gandavensis</name>
    <dbReference type="NCBI Taxonomy" id="2679963"/>
    <lineage>
        <taxon>Bacteria</taxon>
        <taxon>Pseudomonadati</taxon>
        <taxon>Bacteroidota</taxon>
        <taxon>Sphingobacteriia</taxon>
        <taxon>Sphingobacteriales</taxon>
        <taxon>Sphingobacteriaceae</taxon>
        <taxon>Pedobacter</taxon>
    </lineage>
</organism>
<dbReference type="SUPFAM" id="SSF49464">
    <property type="entry name" value="Carboxypeptidase regulatory domain-like"/>
    <property type="match status" value="1"/>
</dbReference>
<dbReference type="InterPro" id="IPR008969">
    <property type="entry name" value="CarboxyPept-like_regulatory"/>
</dbReference>
<reference evidence="1 2" key="1">
    <citation type="submission" date="2019-11" db="EMBL/GenBank/DDBJ databases">
        <title>Description of Pedobacter sp. LMG 31462T.</title>
        <authorList>
            <person name="Carlier A."/>
            <person name="Qi S."/>
            <person name="Vandamme P."/>
        </authorList>
    </citation>
    <scope>NUCLEOTIDE SEQUENCE [LARGE SCALE GENOMIC DNA]</scope>
    <source>
        <strain evidence="1 2">LMG 31462</strain>
    </source>
</reference>
<dbReference type="Gene3D" id="2.60.40.1120">
    <property type="entry name" value="Carboxypeptidase-like, regulatory domain"/>
    <property type="match status" value="1"/>
</dbReference>
<name>A0ABR6EQM8_9SPHI</name>
<dbReference type="SUPFAM" id="SSF56935">
    <property type="entry name" value="Porins"/>
    <property type="match status" value="1"/>
</dbReference>
<dbReference type="EMBL" id="WNXC01000001">
    <property type="protein sequence ID" value="MBB2147550.1"/>
    <property type="molecule type" value="Genomic_DNA"/>
</dbReference>
<sequence>MSWYARLGIGFCLTCSVFLARGQVKISGIVTNKEDGKPMPGLSVTVKAKAGTTMLTYGLTDNKGAYQLTFKTTSDSVLITVSGMSIQKKTLSYPNKTGQQNFDMAYEGIVLKELKVTPPKIRRLNDTLNYAVDQFTGKNDRTIGEVLKKMPGIKVAENGSITYQDKPINKFYIENQDLLEGRYGIATNNIAAKDVETVQVLENHQPIKALKNKEFTDEGALNLKLKDGAKNVWVANAQLGAGLSPLLWNNELLGTYFGKGKQLITTYKGNNTGDDSGADLRNFYGGDRNLPFPVSLGIQSPIEPGLSRKRYLLNQDHAFSLNHLRTLGKDYKLTTNISYLNDRQEKNSYSRTENFLPGDSTLVIEERLKSITRYHHLDGSLKLNANTERFYFENSLNFSGDLQRRENGTVENQQLISQERTAPYFKISNNLSLLRNYKKLTFRINSYNGYGKLNDGLAVQPMLYPLLFSDPGFPIGMDQSLTQRLFISQNSFSFRIKDGKFSQNYLATANASLLKLNSSLQSILENGSLGKQTDSLSNHLNWNRYDFGLAPEYSYLEKKTNISLKLPLSYIRLDRNDLIPNRRTGQERVFFMPSLSANYQLNLLWQFSAYAGYSQNIEGAENGYTGYVMQSYRYLVQNEGKLPERSMQSYRIGFRYNHPIKMVFASFYSTYYRSKMNLLYGNEFQDFLTLRKTLDIPNTANGHSFMLNLDKGFNGLIQKLSLDAGYDNSENTQLNQTSLTRFLNLKYSAGLRVNGKLGEWADFNYGLRYGSTKSILKNDDRDFAPIQSATQSGGINLFPSKEIVIRLRYENGYNSAVTGSGRAMNFADAGIRYRLKKLEFNLEYNNIFNTKRYIAAAYNGIGSYYSSYELRPSQVLMKVRFKIK</sequence>
<gene>
    <name evidence="1" type="ORF">GM920_01370</name>
</gene>
<protein>
    <recommendedName>
        <fullName evidence="3">TonB-dependent receptor</fullName>
    </recommendedName>
</protein>
<keyword evidence="2" id="KW-1185">Reference proteome</keyword>
<evidence type="ECO:0000313" key="1">
    <source>
        <dbReference type="EMBL" id="MBB2147550.1"/>
    </source>
</evidence>
<dbReference type="Proteomes" id="UP000636110">
    <property type="component" value="Unassembled WGS sequence"/>
</dbReference>
<evidence type="ECO:0008006" key="3">
    <source>
        <dbReference type="Google" id="ProtNLM"/>
    </source>
</evidence>
<accession>A0ABR6EQM8</accession>
<comment type="caution">
    <text evidence="1">The sequence shown here is derived from an EMBL/GenBank/DDBJ whole genome shotgun (WGS) entry which is preliminary data.</text>
</comment>
<evidence type="ECO:0000313" key="2">
    <source>
        <dbReference type="Proteomes" id="UP000636110"/>
    </source>
</evidence>